<name>A0AA38FXI2_TAXCH</name>
<dbReference type="OMA" id="CKMEHTS"/>
<evidence type="ECO:0000313" key="2">
    <source>
        <dbReference type="EMBL" id="KAH9311890.1"/>
    </source>
</evidence>
<dbReference type="Proteomes" id="UP000824469">
    <property type="component" value="Unassembled WGS sequence"/>
</dbReference>
<feature type="non-terminal residue" evidence="2">
    <location>
        <position position="120"/>
    </location>
</feature>
<keyword evidence="3" id="KW-1185">Reference proteome</keyword>
<reference evidence="2 3" key="1">
    <citation type="journal article" date="2021" name="Nat. Plants">
        <title>The Taxus genome provides insights into paclitaxel biosynthesis.</title>
        <authorList>
            <person name="Xiong X."/>
            <person name="Gou J."/>
            <person name="Liao Q."/>
            <person name="Li Y."/>
            <person name="Zhou Q."/>
            <person name="Bi G."/>
            <person name="Li C."/>
            <person name="Du R."/>
            <person name="Wang X."/>
            <person name="Sun T."/>
            <person name="Guo L."/>
            <person name="Liang H."/>
            <person name="Lu P."/>
            <person name="Wu Y."/>
            <person name="Zhang Z."/>
            <person name="Ro D.K."/>
            <person name="Shang Y."/>
            <person name="Huang S."/>
            <person name="Yan J."/>
        </authorList>
    </citation>
    <scope>NUCLEOTIDE SEQUENCE [LARGE SCALE GENOMIC DNA]</scope>
    <source>
        <strain evidence="2">Ta-2019</strain>
    </source>
</reference>
<feature type="non-terminal residue" evidence="2">
    <location>
        <position position="1"/>
    </location>
</feature>
<dbReference type="EMBL" id="JAHRHJ020000006">
    <property type="protein sequence ID" value="KAH9311890.1"/>
    <property type="molecule type" value="Genomic_DNA"/>
</dbReference>
<organism evidence="2 3">
    <name type="scientific">Taxus chinensis</name>
    <name type="common">Chinese yew</name>
    <name type="synonym">Taxus wallichiana var. chinensis</name>
    <dbReference type="NCBI Taxonomy" id="29808"/>
    <lineage>
        <taxon>Eukaryota</taxon>
        <taxon>Viridiplantae</taxon>
        <taxon>Streptophyta</taxon>
        <taxon>Embryophyta</taxon>
        <taxon>Tracheophyta</taxon>
        <taxon>Spermatophyta</taxon>
        <taxon>Pinopsida</taxon>
        <taxon>Pinidae</taxon>
        <taxon>Conifers II</taxon>
        <taxon>Cupressales</taxon>
        <taxon>Taxaceae</taxon>
        <taxon>Taxus</taxon>
    </lineage>
</organism>
<protein>
    <submittedName>
        <fullName evidence="2">Uncharacterized protein</fullName>
    </submittedName>
</protein>
<proteinExistence type="predicted"/>
<evidence type="ECO:0000256" key="1">
    <source>
        <dbReference type="SAM" id="MobiDB-lite"/>
    </source>
</evidence>
<sequence length="120" mass="13413">RVSQLVQCTGIEMFMSSSVIQNLSHMDTAPGSPSEGRKVSTNGKKRAERRNYMQKSVCKLQCAKCGSKWHSSSECPDGNICAQCFDSSDQRRCQIVLSRTKMMKSLIQKGEVKEVQSVFD</sequence>
<accession>A0AA38FXI2</accession>
<evidence type="ECO:0000313" key="3">
    <source>
        <dbReference type="Proteomes" id="UP000824469"/>
    </source>
</evidence>
<dbReference type="AlphaFoldDB" id="A0AA38FXI2"/>
<gene>
    <name evidence="2" type="ORF">KI387_026925</name>
</gene>
<feature type="region of interest" description="Disordered" evidence="1">
    <location>
        <begin position="26"/>
        <end position="47"/>
    </location>
</feature>
<comment type="caution">
    <text evidence="2">The sequence shown here is derived from an EMBL/GenBank/DDBJ whole genome shotgun (WGS) entry which is preliminary data.</text>
</comment>